<sequence length="1085" mass="120742">MFVRVREGEGASLGIGKKLSTNGQRCSVEYFDAPVSKPIVLDLEVGAIEAVTLPEQTRIYHFNDVLGAWEIGRLLDDHGDKQFIRFPNGVSRYLKVSDVFVRCRRAIEDPTAFLGAKISETPRFVEGRRRFVRTAIAQRATAMGMSALASSSVELEAHQIEVVRRILQDPVQRYLLADEVGLGKTVEAGILIRQCILDSGDLTLVLVIVPEALVPQWRSELQSKFFLGGFLGRTIHVLGFNERDRIQPLLGKAAMLVIDEAHHLTGHRPTIDLGGLYDDIAAAAPKIERVLLLSATPALHNERGFLEMLHLLDPDTYKLTDQGGFRLRVENRQALAGIVAGLTPENVLYLDHPLDCLAEMFPEDTLLQEQSRVLRAISDKMPAEDDPALIEAIGRVRAHLSEAYRLHRRILRHRRRSVAGLTPDRSGLTIVNYASSEVNRLFEAFEDWRIGEVRSADGAENDLVSGNRVRVFSGILNQILEYAQNSRGAVESLRGDAHITSRPDLFGRVLLRLGSDDYFEARTSALVEKLQALLAPRQQFVIFCSDASTADALALALANRLKVVVDRHDPGDDNWLAFNLDPSRPILVADHRAEEGLNLQGGRKIVVHYDLPLNPNRIEQRLGRADRYGSGDAVMSIVLNCCDNPIEGAWIDYLNAGLHVFDRSVASLQYLIEDTTRCLAGSLFAEGTETLVDLTAQSAGKDGVIEREIRNIDEQDALDALGTPPSGMLETLTDVDDNWQAIEGDASSWIEGTLQFARIPEPTEGKGVELFRYRYLTSNRHTLVPLETFYESCQSSIDVSPAAHLARMVRTVPFTYRRRTALSRQGRAVATRLLRYGDPFFTGMWEVAQADDRGRSTGLWRQMSDYRSSGIADLFFRFDFIVEADVEGSCNVLADADRLTDASTASIVRRGDMLLPPFFQTVWLDQELNPVQDVATLERLGLAYRPEVDKKGERDFNLNSTRWRQMGKLDVPQLEHWADLCAKARVCAEAYLRGLPSLTESLDIAVGNAMEVDRGRLGQLRVRAERGDSTADSFEWTLERSLSQSLIGGIREPSIRVDAILACFLSGDRAASAVLDAARESNAHL</sequence>
<gene>
    <name evidence="4" type="ORF">I3J27_34000</name>
</gene>
<accession>A0ABY7MJ08</accession>
<organism evidence="4 5">
    <name type="scientific">Bradyrhizobium xenonodulans</name>
    <dbReference type="NCBI Taxonomy" id="2736875"/>
    <lineage>
        <taxon>Bacteria</taxon>
        <taxon>Pseudomonadati</taxon>
        <taxon>Pseudomonadota</taxon>
        <taxon>Alphaproteobacteria</taxon>
        <taxon>Hyphomicrobiales</taxon>
        <taxon>Nitrobacteraceae</taxon>
        <taxon>Bradyrhizobium</taxon>
    </lineage>
</organism>
<dbReference type="Gene3D" id="3.40.50.300">
    <property type="entry name" value="P-loop containing nucleotide triphosphate hydrolases"/>
    <property type="match status" value="1"/>
</dbReference>
<dbReference type="Pfam" id="PF00176">
    <property type="entry name" value="SNF2-rel_dom"/>
    <property type="match status" value="1"/>
</dbReference>
<feature type="domain" description="Helicase C-terminal" evidence="3">
    <location>
        <begin position="529"/>
        <end position="669"/>
    </location>
</feature>
<dbReference type="PROSITE" id="PS51192">
    <property type="entry name" value="HELICASE_ATP_BIND_1"/>
    <property type="match status" value="1"/>
</dbReference>
<protein>
    <submittedName>
        <fullName evidence="4">SNF2-related protein</fullName>
    </submittedName>
</protein>
<dbReference type="Pfam" id="PF00271">
    <property type="entry name" value="Helicase_C"/>
    <property type="match status" value="1"/>
</dbReference>
<feature type="domain" description="Helicase ATP-binding" evidence="2">
    <location>
        <begin position="165"/>
        <end position="315"/>
    </location>
</feature>
<dbReference type="Gene3D" id="3.40.50.10810">
    <property type="entry name" value="Tandem AAA-ATPase domain"/>
    <property type="match status" value="1"/>
</dbReference>
<reference evidence="4" key="1">
    <citation type="submission" date="2021-12" db="EMBL/GenBank/DDBJ databases">
        <title>Bradyrhizobium xenonodulans sp. nov.</title>
        <authorList>
            <person name="Claassens R."/>
            <person name="Venter S.N."/>
            <person name="Beukes C.W."/>
            <person name="Stepkowski T."/>
            <person name="Steenkamp E.T."/>
        </authorList>
    </citation>
    <scope>NUCLEOTIDE SEQUENCE</scope>
    <source>
        <strain evidence="4">14AB</strain>
    </source>
</reference>
<keyword evidence="5" id="KW-1185">Reference proteome</keyword>
<keyword evidence="1" id="KW-0378">Hydrolase</keyword>
<evidence type="ECO:0000256" key="1">
    <source>
        <dbReference type="ARBA" id="ARBA00022801"/>
    </source>
</evidence>
<dbReference type="EMBL" id="CP089391">
    <property type="protein sequence ID" value="WBL77941.1"/>
    <property type="molecule type" value="Genomic_DNA"/>
</dbReference>
<dbReference type="InterPro" id="IPR027417">
    <property type="entry name" value="P-loop_NTPase"/>
</dbReference>
<name>A0ABY7MJ08_9BRAD</name>
<dbReference type="InterPro" id="IPR000330">
    <property type="entry name" value="SNF2_N"/>
</dbReference>
<dbReference type="InterPro" id="IPR014001">
    <property type="entry name" value="Helicase_ATP-bd"/>
</dbReference>
<dbReference type="PANTHER" id="PTHR45766:SF6">
    <property type="entry name" value="SWI_SNF-RELATED MATRIX-ASSOCIATED ACTIN-DEPENDENT REGULATOR OF CHROMATIN SUBFAMILY A-LIKE PROTEIN 1"/>
    <property type="match status" value="1"/>
</dbReference>
<evidence type="ECO:0000259" key="3">
    <source>
        <dbReference type="PROSITE" id="PS51194"/>
    </source>
</evidence>
<dbReference type="PROSITE" id="PS51194">
    <property type="entry name" value="HELICASE_CTER"/>
    <property type="match status" value="1"/>
</dbReference>
<evidence type="ECO:0000313" key="5">
    <source>
        <dbReference type="Proteomes" id="UP001179614"/>
    </source>
</evidence>
<dbReference type="SMART" id="SM00487">
    <property type="entry name" value="DEXDc"/>
    <property type="match status" value="1"/>
</dbReference>
<dbReference type="RefSeq" id="WP_270163232.1">
    <property type="nucleotide sequence ID" value="NZ_CP089391.1"/>
</dbReference>
<dbReference type="Proteomes" id="UP001179614">
    <property type="component" value="Chromosome"/>
</dbReference>
<dbReference type="NCBIfam" id="NF041062">
    <property type="entry name" value="DpdE"/>
    <property type="match status" value="1"/>
</dbReference>
<dbReference type="SUPFAM" id="SSF52540">
    <property type="entry name" value="P-loop containing nucleoside triphosphate hydrolases"/>
    <property type="match status" value="1"/>
</dbReference>
<proteinExistence type="predicted"/>
<dbReference type="PANTHER" id="PTHR45766">
    <property type="entry name" value="DNA ANNEALING HELICASE AND ENDONUCLEASE ZRANB3 FAMILY MEMBER"/>
    <property type="match status" value="1"/>
</dbReference>
<evidence type="ECO:0000259" key="2">
    <source>
        <dbReference type="PROSITE" id="PS51192"/>
    </source>
</evidence>
<dbReference type="InterPro" id="IPR001650">
    <property type="entry name" value="Helicase_C-like"/>
</dbReference>
<evidence type="ECO:0000313" key="4">
    <source>
        <dbReference type="EMBL" id="WBL77941.1"/>
    </source>
</evidence>
<dbReference type="InterPro" id="IPR038718">
    <property type="entry name" value="SNF2-like_sf"/>
</dbReference>